<dbReference type="EC" id="3.1.-.-" evidence="2"/>
<dbReference type="SUPFAM" id="SSF51126">
    <property type="entry name" value="Pectin lyase-like"/>
    <property type="match status" value="1"/>
</dbReference>
<keyword evidence="2" id="KW-0378">Hydrolase</keyword>
<dbReference type="EMBL" id="CP038613">
    <property type="protein sequence ID" value="QBY45209.1"/>
    <property type="molecule type" value="Genomic_DNA"/>
</dbReference>
<evidence type="ECO:0000259" key="1">
    <source>
        <dbReference type="SMART" id="SM00912"/>
    </source>
</evidence>
<accession>A0A4P7KXV3</accession>
<dbReference type="InterPro" id="IPR008638">
    <property type="entry name" value="FhaB/CdiA-like_TPS"/>
</dbReference>
<dbReference type="SMART" id="SM00912">
    <property type="entry name" value="Haemagg_act"/>
    <property type="match status" value="1"/>
</dbReference>
<name>A0A4P7KXV3_9GAMM</name>
<dbReference type="NCBIfam" id="TIGR01901">
    <property type="entry name" value="adhes_NPXG"/>
    <property type="match status" value="1"/>
</dbReference>
<protein>
    <submittedName>
        <fullName evidence="2">tRNA nuclease CdiA</fullName>
        <ecNumber evidence="2">3.1.-.-</ecNumber>
    </submittedName>
</protein>
<proteinExistence type="predicted"/>
<dbReference type="GO" id="GO:0016787">
    <property type="term" value="F:hydrolase activity"/>
    <property type="evidence" value="ECO:0007669"/>
    <property type="project" value="UniProtKB-KW"/>
</dbReference>
<reference evidence="2 3" key="1">
    <citation type="submission" date="2019-03" db="EMBL/GenBank/DDBJ databases">
        <title>Long-read sequencing reveals hyperdense prophage content in a complex bacterial symbiont genome.</title>
        <authorList>
            <person name="Frost C.L."/>
            <person name="Siozios S."/>
            <person name="Nadal-Jimenez P."/>
            <person name="Brockhurst M.A."/>
            <person name="King K.C."/>
            <person name="Darby A.C."/>
            <person name="Hurst G.D.D."/>
        </authorList>
    </citation>
    <scope>NUCLEOTIDE SEQUENCE [LARGE SCALE GENOMIC DNA]</scope>
    <source>
        <strain evidence="2 3">FIN</strain>
    </source>
</reference>
<dbReference type="KEGG" id="ans:ArsFIN_38060"/>
<dbReference type="Gene3D" id="2.160.20.10">
    <property type="entry name" value="Single-stranded right-handed beta-helix, Pectin lyase-like"/>
    <property type="match status" value="1"/>
</dbReference>
<dbReference type="Proteomes" id="UP000295134">
    <property type="component" value="Chromosome"/>
</dbReference>
<dbReference type="AlphaFoldDB" id="A0A4P7KXV3"/>
<dbReference type="InterPro" id="IPR011050">
    <property type="entry name" value="Pectin_lyase_fold/virulence"/>
</dbReference>
<dbReference type="Pfam" id="PF05860">
    <property type="entry name" value="TPS"/>
    <property type="match status" value="1"/>
</dbReference>
<organism evidence="2 3">
    <name type="scientific">Arsenophonus nasoniae</name>
    <name type="common">son-killer infecting Nasonia vitripennis</name>
    <dbReference type="NCBI Taxonomy" id="638"/>
    <lineage>
        <taxon>Bacteria</taxon>
        <taxon>Pseudomonadati</taxon>
        <taxon>Pseudomonadota</taxon>
        <taxon>Gammaproteobacteria</taxon>
        <taxon>Enterobacterales</taxon>
        <taxon>Morganellaceae</taxon>
        <taxon>Arsenophonus</taxon>
    </lineage>
</organism>
<feature type="domain" description="Filamentous haemagglutinin FhaB/tRNA nuclease CdiA-like TPS" evidence="1">
    <location>
        <begin position="59"/>
        <end position="179"/>
    </location>
</feature>
<gene>
    <name evidence="2" type="primary">cdiA_6</name>
    <name evidence="2" type="ORF">ArsFIN_38060</name>
</gene>
<evidence type="ECO:0000313" key="2">
    <source>
        <dbReference type="EMBL" id="QBY45209.1"/>
    </source>
</evidence>
<dbReference type="InterPro" id="IPR012334">
    <property type="entry name" value="Pectin_lyas_fold"/>
</dbReference>
<evidence type="ECO:0000313" key="3">
    <source>
        <dbReference type="Proteomes" id="UP000295134"/>
    </source>
</evidence>
<sequence>MFILIFMYLCQNRIVGNVMKNKIIRYRTKIAYLIASYPLLPVFSSTIQPMNDKTQLTVENQIPIINIAAANQASISYNRYQQFNIPPQGAVLNNAIRPANSQLVGQLAKNDQLAERAASLIINEVTGSSSSQLNGKLEIAGKKADVIIANPNGISCDGCHFSNIGGLTLTTGQPILNQQGEFAHLKVKKGDITILNKGFYSGSQDYAEMISRTVTINASILGKNISLLSGTNAINYQTGTVSQIANLSLKPQFAVSITESGI</sequence>